<comment type="caution">
    <text evidence="1">The sequence shown here is derived from an EMBL/GenBank/DDBJ whole genome shotgun (WGS) entry which is preliminary data.</text>
</comment>
<evidence type="ECO:0000313" key="2">
    <source>
        <dbReference type="Proteomes" id="UP000438429"/>
    </source>
</evidence>
<sequence length="131" mass="14348">MVLLVLSRKHLSVHWMSSSRCSHNSSECVSTRIRLSDQENRGTAKLDSVGCCKLCSRPLHQARPCETTAGLGGLPPGPRCTPSSAGPLRCLSNAYLLHRMFDISNLLICNLPEVCNIILDEGYHGTARCRV</sequence>
<accession>A0A6A4TG16</accession>
<evidence type="ECO:0000313" key="1">
    <source>
        <dbReference type="EMBL" id="KAF0044135.1"/>
    </source>
</evidence>
<proteinExistence type="predicted"/>
<dbReference type="Proteomes" id="UP000438429">
    <property type="component" value="Unassembled WGS sequence"/>
</dbReference>
<gene>
    <name evidence="1" type="ORF">F2P81_003293</name>
</gene>
<dbReference type="AlphaFoldDB" id="A0A6A4TG16"/>
<organism evidence="1 2">
    <name type="scientific">Scophthalmus maximus</name>
    <name type="common">Turbot</name>
    <name type="synonym">Psetta maxima</name>
    <dbReference type="NCBI Taxonomy" id="52904"/>
    <lineage>
        <taxon>Eukaryota</taxon>
        <taxon>Metazoa</taxon>
        <taxon>Chordata</taxon>
        <taxon>Craniata</taxon>
        <taxon>Vertebrata</taxon>
        <taxon>Euteleostomi</taxon>
        <taxon>Actinopterygii</taxon>
        <taxon>Neopterygii</taxon>
        <taxon>Teleostei</taxon>
        <taxon>Neoteleostei</taxon>
        <taxon>Acanthomorphata</taxon>
        <taxon>Carangaria</taxon>
        <taxon>Pleuronectiformes</taxon>
        <taxon>Pleuronectoidei</taxon>
        <taxon>Scophthalmidae</taxon>
        <taxon>Scophthalmus</taxon>
    </lineage>
</organism>
<protein>
    <submittedName>
        <fullName evidence="1">Uncharacterized protein</fullName>
    </submittedName>
</protein>
<name>A0A6A4TG16_SCOMX</name>
<dbReference type="EMBL" id="VEVO01000003">
    <property type="protein sequence ID" value="KAF0044135.1"/>
    <property type="molecule type" value="Genomic_DNA"/>
</dbReference>
<reference evidence="1 2" key="1">
    <citation type="submission" date="2019-06" db="EMBL/GenBank/DDBJ databases">
        <title>Draft genomes of female and male turbot (Scophthalmus maximus).</title>
        <authorList>
            <person name="Xu H."/>
            <person name="Xu X.-W."/>
            <person name="Shao C."/>
            <person name="Chen S."/>
        </authorList>
    </citation>
    <scope>NUCLEOTIDE SEQUENCE [LARGE SCALE GENOMIC DNA]</scope>
    <source>
        <strain evidence="1">Ysfricsl-2016a</strain>
        <tissue evidence="1">Blood</tissue>
    </source>
</reference>